<keyword evidence="4" id="KW-0472">Membrane</keyword>
<keyword evidence="4" id="KW-1133">Transmembrane helix</keyword>
<name>A0AAV1HGV2_XYRNO</name>
<reference evidence="7" key="1">
    <citation type="submission" date="2023-08" db="EMBL/GenBank/DDBJ databases">
        <authorList>
            <person name="Alioto T."/>
            <person name="Alioto T."/>
            <person name="Gomez Garrido J."/>
        </authorList>
    </citation>
    <scope>NUCLEOTIDE SEQUENCE</scope>
</reference>
<feature type="domain" description="Ig-like" evidence="6">
    <location>
        <begin position="696"/>
        <end position="780"/>
    </location>
</feature>
<feature type="domain" description="Ig-like" evidence="6">
    <location>
        <begin position="50"/>
        <end position="132"/>
    </location>
</feature>
<dbReference type="AlphaFoldDB" id="A0AAV1HGV2"/>
<dbReference type="Pfam" id="PF13895">
    <property type="entry name" value="Ig_2"/>
    <property type="match status" value="4"/>
</dbReference>
<sequence>MRLIRVFGVLYFTAVCAAQDSQNANLTLGDASPPTSLPQETTTGYVPPVPSLQLQSPWSDVFPGEKVEFRCSINDSSDWSFIWLSNKGEVTDSEPTVSLSADRSVLTVTAVNGKSLVSYTCKGRHRKKVIFTPGSNTIQLTVYSSKPRPTVTKSPNFNTMYPGESVTFTCVVHESSGWEYTWFHNNKQIEKSKSFTIKSIDHSKSGNYHCRVKRGEFDSESSAPQTLQVSDPPTPTLKLESPWPDVFLEEVVAFSCDVGNPDWVFTWYRNNKKVEADDVLTLDDEGTLLNITVVSKEHEGEYACKAHLDQRAVSSGFSKTANIKVYDNIPKPTLRKTPGFDPMYVGETVNFTCKVDVSTDWEYHWYKDTYDQPRSDQPTSFPVGLSDKGKYMCQATRGKTTSTDFSDEIHLNVQEIPTPSLTSNKQWLDLFPEESVKLMCSMNSGSHWTYTWSRDGREVRASGAGSSDLSGATLSIDSASAGDKGQYQCKGHLKERSVSSSSSSGLNLMIHDEKPIVTLTRDPDYTVMYPGESVNFMCNINVSYGWEYLWFKDKTPLPENGTQYLVTLNSIADTGSYTCKAKRGAAQVFSTANSRALHLKVGASKPKPSMTQNPNVKKVYVGETVTFTCDVEAPSEWKYRWFKNDTQLLLDRSMHTFNATLSDTGTYKCEAIRDKTRYSSEYSDKMSLLVSEIPAPSTKLKTQWLDVFPSESVKLSCEMDGRTEVSSDWSYTWYKDDQKVQNDDNITFKQDGGTLSIKSASTSHRGRYSCSAKLKSRSVYSSKSSGLTLDVYDTKPLVTLIQKPKFSDMHTGDSVSFSCHINVSTGWEYQWVRNNGGLPESGKNHTITSVSTSDSGSYKCRVKRGKGAVFESEYSAVREIQVDQRPKATIILSTGWSEAFSSDSLVLRCGVESKYQWNYTWYKEGNPIQNHTSEKYKVTPQNDPKQSQYTCEGIRNSRPTYSERSDQFKTSNLLLKRRVLLSISGVILFGIIAVPLACIICRIFRKPADEEDRTEEVDLFLTMAQQKGADIPCPLVEYITDASLNAPPKEKEENGIICSETTPLPITSQEDQDVTDESPDAAENNGGLVSFKQ</sequence>
<feature type="domain" description="Ig-like" evidence="6">
    <location>
        <begin position="515"/>
        <end position="598"/>
    </location>
</feature>
<dbReference type="PANTHER" id="PTHR11481">
    <property type="entry name" value="IMMUNOGLOBULIN FC RECEPTOR"/>
    <property type="match status" value="1"/>
</dbReference>
<protein>
    <submittedName>
        <fullName evidence="7">Titin</fullName>
    </submittedName>
</protein>
<keyword evidence="1 5" id="KW-0732">Signal</keyword>
<dbReference type="GO" id="GO:0009897">
    <property type="term" value="C:external side of plasma membrane"/>
    <property type="evidence" value="ECO:0007669"/>
    <property type="project" value="TreeGrafter"/>
</dbReference>
<keyword evidence="8" id="KW-1185">Reference proteome</keyword>
<dbReference type="GO" id="GO:0007166">
    <property type="term" value="P:cell surface receptor signaling pathway"/>
    <property type="evidence" value="ECO:0007669"/>
    <property type="project" value="TreeGrafter"/>
</dbReference>
<dbReference type="InterPro" id="IPR003598">
    <property type="entry name" value="Ig_sub2"/>
</dbReference>
<feature type="compositionally biased region" description="Polar residues" evidence="3">
    <location>
        <begin position="1059"/>
        <end position="1069"/>
    </location>
</feature>
<feature type="chain" id="PRO_5043449313" evidence="5">
    <location>
        <begin position="19"/>
        <end position="1093"/>
    </location>
</feature>
<dbReference type="InterPro" id="IPR036179">
    <property type="entry name" value="Ig-like_dom_sf"/>
</dbReference>
<dbReference type="GO" id="GO:0004888">
    <property type="term" value="F:transmembrane signaling receptor activity"/>
    <property type="evidence" value="ECO:0007669"/>
    <property type="project" value="TreeGrafter"/>
</dbReference>
<dbReference type="SMART" id="SM00409">
    <property type="entry name" value="IG"/>
    <property type="match status" value="10"/>
</dbReference>
<gene>
    <name evidence="7" type="ORF">XNOV1_A005423</name>
</gene>
<evidence type="ECO:0000256" key="5">
    <source>
        <dbReference type="SAM" id="SignalP"/>
    </source>
</evidence>
<dbReference type="CDD" id="cd00096">
    <property type="entry name" value="Ig"/>
    <property type="match status" value="4"/>
</dbReference>
<feature type="domain" description="Ig-like" evidence="6">
    <location>
        <begin position="608"/>
        <end position="687"/>
    </location>
</feature>
<feature type="transmembrane region" description="Helical" evidence="4">
    <location>
        <begin position="979"/>
        <end position="1004"/>
    </location>
</feature>
<evidence type="ECO:0000256" key="4">
    <source>
        <dbReference type="SAM" id="Phobius"/>
    </source>
</evidence>
<proteinExistence type="predicted"/>
<evidence type="ECO:0000256" key="3">
    <source>
        <dbReference type="SAM" id="MobiDB-lite"/>
    </source>
</evidence>
<feature type="signal peptide" evidence="5">
    <location>
        <begin position="1"/>
        <end position="18"/>
    </location>
</feature>
<dbReference type="InterPro" id="IPR003599">
    <property type="entry name" value="Ig_sub"/>
</dbReference>
<dbReference type="SMART" id="SM00408">
    <property type="entry name" value="IGc2"/>
    <property type="match status" value="9"/>
</dbReference>
<evidence type="ECO:0000256" key="2">
    <source>
        <dbReference type="ARBA" id="ARBA00023157"/>
    </source>
</evidence>
<organism evidence="7 8">
    <name type="scientific">Xyrichtys novacula</name>
    <name type="common">Pearly razorfish</name>
    <name type="synonym">Hemipteronotus novacula</name>
    <dbReference type="NCBI Taxonomy" id="13765"/>
    <lineage>
        <taxon>Eukaryota</taxon>
        <taxon>Metazoa</taxon>
        <taxon>Chordata</taxon>
        <taxon>Craniata</taxon>
        <taxon>Vertebrata</taxon>
        <taxon>Euteleostomi</taxon>
        <taxon>Actinopterygii</taxon>
        <taxon>Neopterygii</taxon>
        <taxon>Teleostei</taxon>
        <taxon>Neoteleostei</taxon>
        <taxon>Acanthomorphata</taxon>
        <taxon>Eupercaria</taxon>
        <taxon>Labriformes</taxon>
        <taxon>Labridae</taxon>
        <taxon>Xyrichtys</taxon>
    </lineage>
</organism>
<evidence type="ECO:0000313" key="7">
    <source>
        <dbReference type="EMBL" id="CAJ1085137.1"/>
    </source>
</evidence>
<evidence type="ECO:0000256" key="1">
    <source>
        <dbReference type="ARBA" id="ARBA00022729"/>
    </source>
</evidence>
<dbReference type="Gene3D" id="2.60.40.10">
    <property type="entry name" value="Immunoglobulins"/>
    <property type="match status" value="10"/>
</dbReference>
<accession>A0AAV1HGV2</accession>
<feature type="domain" description="Ig-like" evidence="6">
    <location>
        <begin position="796"/>
        <end position="875"/>
    </location>
</feature>
<feature type="domain" description="Ig-like" evidence="6">
    <location>
        <begin position="332"/>
        <end position="406"/>
    </location>
</feature>
<feature type="region of interest" description="Disordered" evidence="3">
    <location>
        <begin position="1049"/>
        <end position="1093"/>
    </location>
</feature>
<feature type="compositionally biased region" description="Acidic residues" evidence="3">
    <location>
        <begin position="1070"/>
        <end position="1080"/>
    </location>
</feature>
<keyword evidence="2" id="KW-1015">Disulfide bond</keyword>
<dbReference type="InterPro" id="IPR013783">
    <property type="entry name" value="Ig-like_fold"/>
</dbReference>
<evidence type="ECO:0000313" key="8">
    <source>
        <dbReference type="Proteomes" id="UP001178508"/>
    </source>
</evidence>
<dbReference type="Pfam" id="PF13927">
    <property type="entry name" value="Ig_3"/>
    <property type="match status" value="4"/>
</dbReference>
<dbReference type="EMBL" id="OY660885">
    <property type="protein sequence ID" value="CAJ1085137.1"/>
    <property type="molecule type" value="Genomic_DNA"/>
</dbReference>
<feature type="domain" description="Ig-like" evidence="6">
    <location>
        <begin position="235"/>
        <end position="314"/>
    </location>
</feature>
<keyword evidence="4" id="KW-0812">Transmembrane</keyword>
<dbReference type="PROSITE" id="PS50835">
    <property type="entry name" value="IG_LIKE"/>
    <property type="match status" value="10"/>
</dbReference>
<feature type="domain" description="Ig-like" evidence="6">
    <location>
        <begin position="419"/>
        <end position="499"/>
    </location>
</feature>
<feature type="domain" description="Ig-like" evidence="6">
    <location>
        <begin position="886"/>
        <end position="951"/>
    </location>
</feature>
<dbReference type="Proteomes" id="UP001178508">
    <property type="component" value="Chromosome 22"/>
</dbReference>
<feature type="domain" description="Ig-like" evidence="6">
    <location>
        <begin position="149"/>
        <end position="230"/>
    </location>
</feature>
<dbReference type="SUPFAM" id="SSF48726">
    <property type="entry name" value="Immunoglobulin"/>
    <property type="match status" value="9"/>
</dbReference>
<evidence type="ECO:0000259" key="6">
    <source>
        <dbReference type="PROSITE" id="PS50835"/>
    </source>
</evidence>
<dbReference type="InterPro" id="IPR050488">
    <property type="entry name" value="Ig_Fc_receptor"/>
</dbReference>
<dbReference type="InterPro" id="IPR007110">
    <property type="entry name" value="Ig-like_dom"/>
</dbReference>
<dbReference type="GO" id="GO:0006955">
    <property type="term" value="P:immune response"/>
    <property type="evidence" value="ECO:0007669"/>
    <property type="project" value="TreeGrafter"/>
</dbReference>
<dbReference type="PANTHER" id="PTHR11481:SF112">
    <property type="entry name" value="FC RECEPTOR-LIKE PROTEIN 4-RELATED"/>
    <property type="match status" value="1"/>
</dbReference>